<evidence type="ECO:0000313" key="14">
    <source>
        <dbReference type="Proteomes" id="UP000678499"/>
    </source>
</evidence>
<dbReference type="PANTHER" id="PTHR43344:SF2">
    <property type="entry name" value="PHOSPHOSERINE PHOSPHATASE"/>
    <property type="match status" value="1"/>
</dbReference>
<dbReference type="InterPro" id="IPR036412">
    <property type="entry name" value="HAD-like_sf"/>
</dbReference>
<keyword evidence="14" id="KW-1185">Reference proteome</keyword>
<dbReference type="InterPro" id="IPR050582">
    <property type="entry name" value="HAD-like_SerB"/>
</dbReference>
<dbReference type="NCBIfam" id="TIGR01488">
    <property type="entry name" value="HAD-SF-IB"/>
    <property type="match status" value="1"/>
</dbReference>
<dbReference type="NCBIfam" id="TIGR00338">
    <property type="entry name" value="serB"/>
    <property type="match status" value="1"/>
</dbReference>
<evidence type="ECO:0000256" key="1">
    <source>
        <dbReference type="ARBA" id="ARBA00001946"/>
    </source>
</evidence>
<evidence type="ECO:0000256" key="3">
    <source>
        <dbReference type="ARBA" id="ARBA00009184"/>
    </source>
</evidence>
<evidence type="ECO:0000313" key="13">
    <source>
        <dbReference type="EMBL" id="CAD7281146.1"/>
    </source>
</evidence>
<comment type="cofactor">
    <cofactor evidence="1">
        <name>Mg(2+)</name>
        <dbReference type="ChEBI" id="CHEBI:18420"/>
    </cofactor>
</comment>
<keyword evidence="9" id="KW-0460">Magnesium</keyword>
<dbReference type="AlphaFoldDB" id="A0A7R9BW29"/>
<proteinExistence type="inferred from homology"/>
<dbReference type="EMBL" id="OA884689">
    <property type="protein sequence ID" value="CAD7281146.1"/>
    <property type="molecule type" value="Genomic_DNA"/>
</dbReference>
<evidence type="ECO:0000256" key="10">
    <source>
        <dbReference type="ARBA" id="ARBA00023299"/>
    </source>
</evidence>
<dbReference type="EC" id="3.1.3.3" evidence="4"/>
<dbReference type="Pfam" id="PF00702">
    <property type="entry name" value="Hydrolase"/>
    <property type="match status" value="1"/>
</dbReference>
<dbReference type="Proteomes" id="UP000678499">
    <property type="component" value="Unassembled WGS sequence"/>
</dbReference>
<evidence type="ECO:0000256" key="4">
    <source>
        <dbReference type="ARBA" id="ARBA00012640"/>
    </source>
</evidence>
<dbReference type="GO" id="GO:0005737">
    <property type="term" value="C:cytoplasm"/>
    <property type="evidence" value="ECO:0007669"/>
    <property type="project" value="TreeGrafter"/>
</dbReference>
<dbReference type="GO" id="GO:0000287">
    <property type="term" value="F:magnesium ion binding"/>
    <property type="evidence" value="ECO:0007669"/>
    <property type="project" value="TreeGrafter"/>
</dbReference>
<comment type="pathway">
    <text evidence="2">Amino-acid biosynthesis; L-serine biosynthesis; L-serine from 3-phospho-D-glycerate: step 3/3.</text>
</comment>
<protein>
    <recommendedName>
        <fullName evidence="5">Phosphoserine phosphatase</fullName>
        <ecNumber evidence="4">3.1.3.3</ecNumber>
    </recommendedName>
    <alternativeName>
        <fullName evidence="11">O-phosphoserine phosphohydrolase</fullName>
    </alternativeName>
</protein>
<comment type="similarity">
    <text evidence="3">Belongs to the HAD-like hydrolase superfamily. SerB family.</text>
</comment>
<evidence type="ECO:0000256" key="6">
    <source>
        <dbReference type="ARBA" id="ARBA00022605"/>
    </source>
</evidence>
<feature type="active site" description="Proton donor" evidence="12">
    <location>
        <position position="70"/>
    </location>
</feature>
<reference evidence="13" key="1">
    <citation type="submission" date="2020-11" db="EMBL/GenBank/DDBJ databases">
        <authorList>
            <person name="Tran Van P."/>
        </authorList>
    </citation>
    <scope>NUCLEOTIDE SEQUENCE</scope>
</reference>
<evidence type="ECO:0000256" key="7">
    <source>
        <dbReference type="ARBA" id="ARBA00022723"/>
    </source>
</evidence>
<keyword evidence="6" id="KW-0028">Amino-acid biosynthesis</keyword>
<dbReference type="UniPathway" id="UPA00135">
    <property type="reaction ID" value="UER00198"/>
</dbReference>
<evidence type="ECO:0000256" key="9">
    <source>
        <dbReference type="ARBA" id="ARBA00022842"/>
    </source>
</evidence>
<evidence type="ECO:0000256" key="8">
    <source>
        <dbReference type="ARBA" id="ARBA00022801"/>
    </source>
</evidence>
<gene>
    <name evidence="13" type="ORF">NMOB1V02_LOCUS8798</name>
</gene>
<dbReference type="PANTHER" id="PTHR43344">
    <property type="entry name" value="PHOSPHOSERINE PHOSPHATASE"/>
    <property type="match status" value="1"/>
</dbReference>
<evidence type="ECO:0000256" key="11">
    <source>
        <dbReference type="ARBA" id="ARBA00031693"/>
    </source>
</evidence>
<evidence type="ECO:0000256" key="5">
    <source>
        <dbReference type="ARBA" id="ARBA00015196"/>
    </source>
</evidence>
<sequence>KKKINEILEKFPRHDKVSHRIKMVHPELALAASNKAMSSKASSGIAIPVLSKERTKAIWRKADAVCFDVDSTVCPTEAIDELAAYCGKKEEVERVTREAMGGAMDFREALRRRLNIIQPSRTHIAKFLCDEPHRLTHGIKDLVSLLHKRGVDVYLVSGGFRCLIEPVAKDLCIPFENIFANSLKFYYKGSYAGFDETEPTSQSGGKAVVVKALKDKFAYKNVVTIGDGATDLETFPTADAFIGEPPCI</sequence>
<organism evidence="13">
    <name type="scientific">Notodromas monacha</name>
    <dbReference type="NCBI Taxonomy" id="399045"/>
    <lineage>
        <taxon>Eukaryota</taxon>
        <taxon>Metazoa</taxon>
        <taxon>Ecdysozoa</taxon>
        <taxon>Arthropoda</taxon>
        <taxon>Crustacea</taxon>
        <taxon>Oligostraca</taxon>
        <taxon>Ostracoda</taxon>
        <taxon>Podocopa</taxon>
        <taxon>Podocopida</taxon>
        <taxon>Cypridocopina</taxon>
        <taxon>Cypridoidea</taxon>
        <taxon>Cyprididae</taxon>
        <taxon>Notodromas</taxon>
    </lineage>
</organism>
<name>A0A7R9BW29_9CRUS</name>
<dbReference type="GO" id="GO:0036424">
    <property type="term" value="F:L-phosphoserine phosphatase activity"/>
    <property type="evidence" value="ECO:0007669"/>
    <property type="project" value="InterPro"/>
</dbReference>
<dbReference type="InterPro" id="IPR023214">
    <property type="entry name" value="HAD_sf"/>
</dbReference>
<dbReference type="CDD" id="cd04309">
    <property type="entry name" value="HAD_PSP_eu"/>
    <property type="match status" value="1"/>
</dbReference>
<accession>A0A7R9BW29</accession>
<feature type="non-terminal residue" evidence="13">
    <location>
        <position position="1"/>
    </location>
</feature>
<dbReference type="EMBL" id="CAJPEX010002652">
    <property type="protein sequence ID" value="CAG0921298.1"/>
    <property type="molecule type" value="Genomic_DNA"/>
</dbReference>
<dbReference type="InterPro" id="IPR004469">
    <property type="entry name" value="PSP"/>
</dbReference>
<dbReference type="GO" id="GO:0006564">
    <property type="term" value="P:L-serine biosynthetic process"/>
    <property type="evidence" value="ECO:0007669"/>
    <property type="project" value="UniProtKB-KW"/>
</dbReference>
<feature type="active site" description="Nucleophile" evidence="12">
    <location>
        <position position="68"/>
    </location>
</feature>
<evidence type="ECO:0000256" key="2">
    <source>
        <dbReference type="ARBA" id="ARBA00005135"/>
    </source>
</evidence>
<keyword evidence="8" id="KW-0378">Hydrolase</keyword>
<keyword evidence="7" id="KW-0479">Metal-binding</keyword>
<dbReference type="Gene3D" id="1.10.150.210">
    <property type="entry name" value="Phosphoserine phosphatase, domain 2"/>
    <property type="match status" value="1"/>
</dbReference>
<dbReference type="SUPFAM" id="SSF56784">
    <property type="entry name" value="HAD-like"/>
    <property type="match status" value="1"/>
</dbReference>
<dbReference type="OrthoDB" id="27226at2759"/>
<keyword evidence="10" id="KW-0718">Serine biosynthesis</keyword>
<dbReference type="Gene3D" id="3.40.50.1000">
    <property type="entry name" value="HAD superfamily/HAD-like"/>
    <property type="match status" value="1"/>
</dbReference>
<evidence type="ECO:0000256" key="12">
    <source>
        <dbReference type="PIRSR" id="PIRSR604469-1"/>
    </source>
</evidence>